<keyword evidence="3" id="KW-0221">Differentiation</keyword>
<keyword evidence="5" id="KW-0287">Flowering</keyword>
<evidence type="ECO:0000313" key="7">
    <source>
        <dbReference type="EMBL" id="KAJ8445334.1"/>
    </source>
</evidence>
<evidence type="ECO:0000256" key="1">
    <source>
        <dbReference type="ARBA" id="ARBA00005405"/>
    </source>
</evidence>
<comment type="similarity">
    <text evidence="1">Belongs to the FLX family.</text>
</comment>
<evidence type="ECO:0000256" key="3">
    <source>
        <dbReference type="ARBA" id="ARBA00022782"/>
    </source>
</evidence>
<comment type="caution">
    <text evidence="7">The sequence shown here is derived from an EMBL/GenBank/DDBJ whole genome shotgun (WGS) entry which is preliminary data.</text>
</comment>
<dbReference type="OrthoDB" id="1902464at2759"/>
<proteinExistence type="inferred from homology"/>
<protein>
    <submittedName>
        <fullName evidence="7">Uncharacterized protein</fullName>
    </submittedName>
</protein>
<dbReference type="PANTHER" id="PTHR33405:SF19">
    <property type="entry name" value="OS08G0430100 PROTEIN"/>
    <property type="match status" value="1"/>
</dbReference>
<evidence type="ECO:0000256" key="2">
    <source>
        <dbReference type="ARBA" id="ARBA00022473"/>
    </source>
</evidence>
<feature type="coiled-coil region" evidence="6">
    <location>
        <begin position="200"/>
        <end position="279"/>
    </location>
</feature>
<organism evidence="7 8">
    <name type="scientific">Carnegiea gigantea</name>
    <dbReference type="NCBI Taxonomy" id="171969"/>
    <lineage>
        <taxon>Eukaryota</taxon>
        <taxon>Viridiplantae</taxon>
        <taxon>Streptophyta</taxon>
        <taxon>Embryophyta</taxon>
        <taxon>Tracheophyta</taxon>
        <taxon>Spermatophyta</taxon>
        <taxon>Magnoliopsida</taxon>
        <taxon>eudicotyledons</taxon>
        <taxon>Gunneridae</taxon>
        <taxon>Pentapetalae</taxon>
        <taxon>Caryophyllales</taxon>
        <taxon>Cactineae</taxon>
        <taxon>Cactaceae</taxon>
        <taxon>Cactoideae</taxon>
        <taxon>Echinocereeae</taxon>
        <taxon>Carnegiea</taxon>
    </lineage>
</organism>
<evidence type="ECO:0000256" key="6">
    <source>
        <dbReference type="SAM" id="Coils"/>
    </source>
</evidence>
<dbReference type="Proteomes" id="UP001153076">
    <property type="component" value="Unassembled WGS sequence"/>
</dbReference>
<keyword evidence="2" id="KW-0217">Developmental protein</keyword>
<keyword evidence="4 6" id="KW-0175">Coiled coil</keyword>
<keyword evidence="8" id="KW-1185">Reference proteome</keyword>
<dbReference type="AlphaFoldDB" id="A0A9Q1QKQ8"/>
<dbReference type="EMBL" id="JAKOGI010000078">
    <property type="protein sequence ID" value="KAJ8445334.1"/>
    <property type="molecule type" value="Genomic_DNA"/>
</dbReference>
<dbReference type="GO" id="GO:0030154">
    <property type="term" value="P:cell differentiation"/>
    <property type="evidence" value="ECO:0007669"/>
    <property type="project" value="UniProtKB-KW"/>
</dbReference>
<evidence type="ECO:0000313" key="8">
    <source>
        <dbReference type="Proteomes" id="UP001153076"/>
    </source>
</evidence>
<dbReference type="PANTHER" id="PTHR33405">
    <property type="entry name" value="PROTEIN FLX-LIKE 2"/>
    <property type="match status" value="1"/>
</dbReference>
<evidence type="ECO:0000256" key="5">
    <source>
        <dbReference type="ARBA" id="ARBA00023089"/>
    </source>
</evidence>
<evidence type="ECO:0000256" key="4">
    <source>
        <dbReference type="ARBA" id="ARBA00023054"/>
    </source>
</evidence>
<reference evidence="7" key="1">
    <citation type="submission" date="2022-04" db="EMBL/GenBank/DDBJ databases">
        <title>Carnegiea gigantea Genome sequencing and assembly v2.</title>
        <authorList>
            <person name="Copetti D."/>
            <person name="Sanderson M.J."/>
            <person name="Burquez A."/>
            <person name="Wojciechowski M.F."/>
        </authorList>
    </citation>
    <scope>NUCLEOTIDE SEQUENCE</scope>
    <source>
        <strain evidence="7">SGP5-SGP5p</strain>
        <tissue evidence="7">Aerial part</tissue>
    </source>
</reference>
<dbReference type="InterPro" id="IPR040353">
    <property type="entry name" value="FLX/FLX-like"/>
</dbReference>
<sequence length="361" mass="41213">MGADLPRNNSGLKVIAEGELFLGLHRSDIMNGILSCKSCYMWILRNVTFCVGSKKWKRMQSLVGKTMAARNRLPRHHANFQGFRDGPRPISNRGPGPLPVHPLDLEEEIEVQHGENQRIIAENHHLLDENMILQRDVVAAKDEIHRLGQFIMKIRADQEAQTRDLFERRLKLEADLRATEPLREEVRHLRAEAQKLNAFRQNLTVQIQGLTQDIKHLRSENKQLTTLKGEADAIRKQLVETRRALQYDKKVNEEQVEQKQAMEESLMSMAREVEKLRAEQLNMDRTAHGPGNQLDFLGCILYARVVAVIPPHVANGQDVMGDVMSGGAARVQQSQDHKSFTKIAACSRHMPDNFEPWRPSI</sequence>
<dbReference type="GO" id="GO:0009908">
    <property type="term" value="P:flower development"/>
    <property type="evidence" value="ECO:0007669"/>
    <property type="project" value="UniProtKB-KW"/>
</dbReference>
<name>A0A9Q1QKQ8_9CARY</name>
<accession>A0A9Q1QKQ8</accession>
<gene>
    <name evidence="7" type="ORF">Cgig2_010692</name>
</gene>